<sequence length="430" mass="47067">MDTFVINTETFQITQADFIIRTFVAIGIGFIIGLEREYAAIKEKAKSFAGIRTFIFVVLLGFIGGLAYQLFTPWVYIAILLSVVLLTGISYFITATKGDVGVTTEFSVVICFLLGTLTFLGILEISLMITVLVVVILSAKVRLQSIIGEITAEELYDFIRFVVIALLVFPFLPNKTFGPYNIINPHEIGWVIILTSGLGFVGYILMKFLGARKGILFSGIIGGLISSTAVTWVFAKKSKENEALSHDCAIAILAASSIMIIRVLVWTFIFNKAFFNQIYFTIFLVFLAGIGITLFFYFKPRSNKIIDATIRQGKPLDLQGALVFGIIYIVILLVVSYANENMGEKGLMISSAIGGFSDIDAVTITVSKLAGLKLDFSLASNAVLIATISNTLVKMGIGIWAGSKSLRKYLYIGYGVIFTTALAVLLFSVF</sequence>
<dbReference type="AlphaFoldDB" id="A0A4V5NY35"/>
<feature type="transmembrane region" description="Helical" evidence="1">
    <location>
        <begin position="158"/>
        <end position="176"/>
    </location>
</feature>
<feature type="transmembrane region" description="Helical" evidence="1">
    <location>
        <begin position="18"/>
        <end position="35"/>
    </location>
</feature>
<dbReference type="InterPro" id="IPR025105">
    <property type="entry name" value="DUF4010"/>
</dbReference>
<dbReference type="Pfam" id="PF13194">
    <property type="entry name" value="DUF4010"/>
    <property type="match status" value="1"/>
</dbReference>
<organism evidence="4 5">
    <name type="scientific">Pedobacter cryophilus</name>
    <dbReference type="NCBI Taxonomy" id="2571271"/>
    <lineage>
        <taxon>Bacteria</taxon>
        <taxon>Pseudomonadati</taxon>
        <taxon>Bacteroidota</taxon>
        <taxon>Sphingobacteriia</taxon>
        <taxon>Sphingobacteriales</taxon>
        <taxon>Sphingobacteriaceae</taxon>
        <taxon>Pedobacter</taxon>
    </lineage>
</organism>
<dbReference type="PANTHER" id="PTHR39084">
    <property type="entry name" value="MEMBRANE PROTEIN-RELATED"/>
    <property type="match status" value="1"/>
</dbReference>
<gene>
    <name evidence="4" type="ORF">FA046_03265</name>
</gene>
<reference evidence="4 5" key="1">
    <citation type="submission" date="2019-04" db="EMBL/GenBank/DDBJ databases">
        <title>Pedobacter sp. AR-3-17 sp. nov., isolated from Arctic soil.</title>
        <authorList>
            <person name="Dahal R.H."/>
            <person name="Kim D.-U."/>
        </authorList>
    </citation>
    <scope>NUCLEOTIDE SEQUENCE [LARGE SCALE GENOMIC DNA]</scope>
    <source>
        <strain evidence="4 5">AR-3-17</strain>
    </source>
</reference>
<feature type="transmembrane region" description="Helical" evidence="1">
    <location>
        <begin position="74"/>
        <end position="94"/>
    </location>
</feature>
<evidence type="ECO:0000259" key="3">
    <source>
        <dbReference type="Pfam" id="PF13194"/>
    </source>
</evidence>
<keyword evidence="1" id="KW-0472">Membrane</keyword>
<evidence type="ECO:0000313" key="4">
    <source>
        <dbReference type="EMBL" id="TKC00711.1"/>
    </source>
</evidence>
<feature type="transmembrane region" description="Helical" evidence="1">
    <location>
        <begin position="215"/>
        <end position="235"/>
    </location>
</feature>
<feature type="transmembrane region" description="Helical" evidence="1">
    <location>
        <begin position="188"/>
        <end position="209"/>
    </location>
</feature>
<dbReference type="EMBL" id="SWBP01000001">
    <property type="protein sequence ID" value="TKC00711.1"/>
    <property type="molecule type" value="Genomic_DNA"/>
</dbReference>
<feature type="transmembrane region" description="Helical" evidence="1">
    <location>
        <begin position="106"/>
        <end position="138"/>
    </location>
</feature>
<feature type="domain" description="DUF4010" evidence="3">
    <location>
        <begin position="193"/>
        <end position="402"/>
    </location>
</feature>
<dbReference type="RefSeq" id="WP_136824918.1">
    <property type="nucleotide sequence ID" value="NZ_SWBP01000001.1"/>
</dbReference>
<feature type="transmembrane region" description="Helical" evidence="1">
    <location>
        <begin position="47"/>
        <end position="68"/>
    </location>
</feature>
<keyword evidence="5" id="KW-1185">Reference proteome</keyword>
<dbReference type="Pfam" id="PF02308">
    <property type="entry name" value="MgtC"/>
    <property type="match status" value="1"/>
</dbReference>
<dbReference type="InterPro" id="IPR049177">
    <property type="entry name" value="MgtC_SapB_SrpB_YhiD_N"/>
</dbReference>
<evidence type="ECO:0000259" key="2">
    <source>
        <dbReference type="Pfam" id="PF02308"/>
    </source>
</evidence>
<dbReference type="Proteomes" id="UP000308181">
    <property type="component" value="Unassembled WGS sequence"/>
</dbReference>
<dbReference type="PANTHER" id="PTHR39084:SF1">
    <property type="entry name" value="DUF4010 DOMAIN-CONTAINING PROTEIN"/>
    <property type="match status" value="1"/>
</dbReference>
<feature type="domain" description="MgtC/SapB/SrpB/YhiD N-terminal" evidence="2">
    <location>
        <begin position="24"/>
        <end position="144"/>
    </location>
</feature>
<evidence type="ECO:0000256" key="1">
    <source>
        <dbReference type="SAM" id="Phobius"/>
    </source>
</evidence>
<name>A0A4V5NY35_9SPHI</name>
<proteinExistence type="predicted"/>
<keyword evidence="1" id="KW-1133">Transmembrane helix</keyword>
<feature type="transmembrane region" description="Helical" evidence="1">
    <location>
        <begin position="409"/>
        <end position="429"/>
    </location>
</feature>
<accession>A0A4V5NY35</accession>
<feature type="transmembrane region" description="Helical" evidence="1">
    <location>
        <begin position="378"/>
        <end position="397"/>
    </location>
</feature>
<protein>
    <submittedName>
        <fullName evidence="4">MgtC/SapB family protein</fullName>
    </submittedName>
</protein>
<feature type="transmembrane region" description="Helical" evidence="1">
    <location>
        <begin position="318"/>
        <end position="338"/>
    </location>
</feature>
<evidence type="ECO:0000313" key="5">
    <source>
        <dbReference type="Proteomes" id="UP000308181"/>
    </source>
</evidence>
<feature type="transmembrane region" description="Helical" evidence="1">
    <location>
        <begin position="277"/>
        <end position="298"/>
    </location>
</feature>
<keyword evidence="1" id="KW-0812">Transmembrane</keyword>
<feature type="transmembrane region" description="Helical" evidence="1">
    <location>
        <begin position="247"/>
        <end position="271"/>
    </location>
</feature>
<comment type="caution">
    <text evidence="4">The sequence shown here is derived from an EMBL/GenBank/DDBJ whole genome shotgun (WGS) entry which is preliminary data.</text>
</comment>
<dbReference type="OrthoDB" id="9811198at2"/>